<dbReference type="AlphaFoldDB" id="A0A1E5T118"/>
<reference evidence="2 3" key="1">
    <citation type="submission" date="2016-08" db="EMBL/GenBank/DDBJ databases">
        <title>Draft genome of Fabibacter sp. strain SK-8.</title>
        <authorList>
            <person name="Wong S.-K."/>
            <person name="Hamasaki K."/>
            <person name="Yoshizawa S."/>
        </authorList>
    </citation>
    <scope>NUCLEOTIDE SEQUENCE [LARGE SCALE GENOMIC DNA]</scope>
    <source>
        <strain evidence="2 3">SK-8</strain>
    </source>
</reference>
<gene>
    <name evidence="2" type="ORF">BFP71_16765</name>
</gene>
<dbReference type="SUPFAM" id="SSF49464">
    <property type="entry name" value="Carboxypeptidase regulatory domain-like"/>
    <property type="match status" value="1"/>
</dbReference>
<dbReference type="Proteomes" id="UP000095552">
    <property type="component" value="Unassembled WGS sequence"/>
</dbReference>
<dbReference type="Gene3D" id="2.60.40.1120">
    <property type="entry name" value="Carboxypeptidase-like, regulatory domain"/>
    <property type="match status" value="1"/>
</dbReference>
<dbReference type="Pfam" id="PF13715">
    <property type="entry name" value="CarbopepD_reg_2"/>
    <property type="match status" value="1"/>
</dbReference>
<comment type="caution">
    <text evidence="2">The sequence shown here is derived from an EMBL/GenBank/DDBJ whole genome shotgun (WGS) entry which is preliminary data.</text>
</comment>
<evidence type="ECO:0008006" key="4">
    <source>
        <dbReference type="Google" id="ProtNLM"/>
    </source>
</evidence>
<evidence type="ECO:0000313" key="2">
    <source>
        <dbReference type="EMBL" id="OEK05070.1"/>
    </source>
</evidence>
<feature type="chain" id="PRO_5009185827" description="Carboxypeptidase-like regulatory domain-containing protein" evidence="1">
    <location>
        <begin position="21"/>
        <end position="378"/>
    </location>
</feature>
<proteinExistence type="predicted"/>
<protein>
    <recommendedName>
        <fullName evidence="4">Carboxypeptidase-like regulatory domain-containing protein</fullName>
    </recommendedName>
</protein>
<sequence length="378" mass="42766">MRIKLSILFTVFLISFPSLAQSTFTLRGVVTDAETKEPLPFATVFFAGTTVGTTTNEKGGYLLNVNSEGTYDLIVKFIGYQTYAAQVTLGDAAVAQLNVEIAPGAKDLGSVVVVARKDAKWKRYFKEFEKVFLGQTVNGINAKILNGESLDFVYDDEKEQLSAYAYEPLLIDNPELGYKVKYYLEQFLIDYKTNVSGYYGYTNFEPIGPKNKRKARTFERNRKAAYEGSSTHFFKALYKNQLEEEGFVIELISDLTADPRVIANQKTILNEKLSLDPMANFKRLAFDNYIRVSYLNEKESIRYRTATATVTPVARLAVSSQPARNQESWIFILEGNPAIEFEENGFVRNPISFYSYGYWAFEKVADMVPLDYEPRGGS</sequence>
<keyword evidence="1" id="KW-0732">Signal</keyword>
<accession>A0A1E5T118</accession>
<keyword evidence="3" id="KW-1185">Reference proteome</keyword>
<dbReference type="RefSeq" id="WP_069836574.1">
    <property type="nucleotide sequence ID" value="NZ_MDGQ01000005.1"/>
</dbReference>
<dbReference type="EMBL" id="MDGQ01000005">
    <property type="protein sequence ID" value="OEK05070.1"/>
    <property type="molecule type" value="Genomic_DNA"/>
</dbReference>
<feature type="signal peptide" evidence="1">
    <location>
        <begin position="1"/>
        <end position="20"/>
    </location>
</feature>
<dbReference type="OrthoDB" id="1223654at2"/>
<dbReference type="InterPro" id="IPR008969">
    <property type="entry name" value="CarboxyPept-like_regulatory"/>
</dbReference>
<evidence type="ECO:0000256" key="1">
    <source>
        <dbReference type="SAM" id="SignalP"/>
    </source>
</evidence>
<name>A0A1E5T118_9BACT</name>
<dbReference type="STRING" id="1563681.BFP71_16765"/>
<evidence type="ECO:0000313" key="3">
    <source>
        <dbReference type="Proteomes" id="UP000095552"/>
    </source>
</evidence>
<organism evidence="2 3">
    <name type="scientific">Roseivirga misakiensis</name>
    <dbReference type="NCBI Taxonomy" id="1563681"/>
    <lineage>
        <taxon>Bacteria</taxon>
        <taxon>Pseudomonadati</taxon>
        <taxon>Bacteroidota</taxon>
        <taxon>Cytophagia</taxon>
        <taxon>Cytophagales</taxon>
        <taxon>Roseivirgaceae</taxon>
        <taxon>Roseivirga</taxon>
    </lineage>
</organism>